<evidence type="ECO:0000313" key="9">
    <source>
        <dbReference type="Proteomes" id="UP001610818"/>
    </source>
</evidence>
<feature type="transmembrane region" description="Helical" evidence="7">
    <location>
        <begin position="259"/>
        <end position="281"/>
    </location>
</feature>
<feature type="transmembrane region" description="Helical" evidence="7">
    <location>
        <begin position="456"/>
        <end position="481"/>
    </location>
</feature>
<protein>
    <submittedName>
        <fullName evidence="8">NCS1 family nucleobase:cation symporter-1</fullName>
    </submittedName>
</protein>
<organism evidence="8 9">
    <name type="scientific">Streptomyces longisporoflavus</name>
    <dbReference type="NCBI Taxonomy" id="28044"/>
    <lineage>
        <taxon>Bacteria</taxon>
        <taxon>Bacillati</taxon>
        <taxon>Actinomycetota</taxon>
        <taxon>Actinomycetes</taxon>
        <taxon>Kitasatosporales</taxon>
        <taxon>Streptomycetaceae</taxon>
        <taxon>Streptomyces</taxon>
    </lineage>
</organism>
<dbReference type="Gene3D" id="1.10.4160.10">
    <property type="entry name" value="Hydantoin permease"/>
    <property type="match status" value="1"/>
</dbReference>
<feature type="compositionally biased region" description="Pro residues" evidence="6">
    <location>
        <begin position="18"/>
        <end position="27"/>
    </location>
</feature>
<feature type="transmembrane region" description="Helical" evidence="7">
    <location>
        <begin position="71"/>
        <end position="94"/>
    </location>
</feature>
<keyword evidence="3 7" id="KW-0812">Transmembrane</keyword>
<comment type="similarity">
    <text evidence="2">Belongs to the purine-cytosine permease (2.A.39) family.</text>
</comment>
<feature type="transmembrane region" description="Helical" evidence="7">
    <location>
        <begin position="380"/>
        <end position="402"/>
    </location>
</feature>
<dbReference type="InterPro" id="IPR012681">
    <property type="entry name" value="NCS1"/>
</dbReference>
<evidence type="ECO:0000256" key="6">
    <source>
        <dbReference type="SAM" id="MobiDB-lite"/>
    </source>
</evidence>
<dbReference type="PANTHER" id="PTHR30618">
    <property type="entry name" value="NCS1 FAMILY PURINE/PYRIMIDINE TRANSPORTER"/>
    <property type="match status" value="1"/>
</dbReference>
<feature type="transmembrane region" description="Helical" evidence="7">
    <location>
        <begin position="501"/>
        <end position="521"/>
    </location>
</feature>
<dbReference type="CDD" id="cd11485">
    <property type="entry name" value="SLC-NCS1sbd_YbbW-like"/>
    <property type="match status" value="1"/>
</dbReference>
<proteinExistence type="inferred from homology"/>
<evidence type="ECO:0000313" key="8">
    <source>
        <dbReference type="EMBL" id="MFH8548890.1"/>
    </source>
</evidence>
<feature type="transmembrane region" description="Helical" evidence="7">
    <location>
        <begin position="222"/>
        <end position="239"/>
    </location>
</feature>
<feature type="transmembrane region" description="Helical" evidence="7">
    <location>
        <begin position="302"/>
        <end position="326"/>
    </location>
</feature>
<evidence type="ECO:0000256" key="5">
    <source>
        <dbReference type="ARBA" id="ARBA00023136"/>
    </source>
</evidence>
<reference evidence="8 9" key="1">
    <citation type="submission" date="2024-10" db="EMBL/GenBank/DDBJ databases">
        <title>The Natural Products Discovery Center: Release of the First 8490 Sequenced Strains for Exploring Actinobacteria Biosynthetic Diversity.</title>
        <authorList>
            <person name="Kalkreuter E."/>
            <person name="Kautsar S.A."/>
            <person name="Yang D."/>
            <person name="Bader C.D."/>
            <person name="Teijaro C.N."/>
            <person name="Fluegel L."/>
            <person name="Davis C.M."/>
            <person name="Simpson J.R."/>
            <person name="Lauterbach L."/>
            <person name="Steele A.D."/>
            <person name="Gui C."/>
            <person name="Meng S."/>
            <person name="Li G."/>
            <person name="Viehrig K."/>
            <person name="Ye F."/>
            <person name="Su P."/>
            <person name="Kiefer A.F."/>
            <person name="Nichols A."/>
            <person name="Cepeda A.J."/>
            <person name="Yan W."/>
            <person name="Fan B."/>
            <person name="Jiang Y."/>
            <person name="Adhikari A."/>
            <person name="Zheng C.-J."/>
            <person name="Schuster L."/>
            <person name="Cowan T.M."/>
            <person name="Smanski M.J."/>
            <person name="Chevrette M.G."/>
            <person name="De Carvalho L.P.S."/>
            <person name="Shen B."/>
        </authorList>
    </citation>
    <scope>NUCLEOTIDE SEQUENCE [LARGE SCALE GENOMIC DNA]</scope>
    <source>
        <strain evidence="8 9">NPDC017990</strain>
    </source>
</reference>
<feature type="transmembrane region" description="Helical" evidence="7">
    <location>
        <begin position="192"/>
        <end position="210"/>
    </location>
</feature>
<name>A0ABW7QV71_9ACTN</name>
<keyword evidence="5 7" id="KW-0472">Membrane</keyword>
<dbReference type="PANTHER" id="PTHR30618:SF0">
    <property type="entry name" value="PURINE-URACIL PERMEASE NCS1"/>
    <property type="match status" value="1"/>
</dbReference>
<dbReference type="RefSeq" id="WP_397715360.1">
    <property type="nucleotide sequence ID" value="NZ_JBIRGN010000005.1"/>
</dbReference>
<evidence type="ECO:0000256" key="7">
    <source>
        <dbReference type="SAM" id="Phobius"/>
    </source>
</evidence>
<feature type="transmembrane region" description="Helical" evidence="7">
    <location>
        <begin position="346"/>
        <end position="368"/>
    </location>
</feature>
<dbReference type="InterPro" id="IPR001248">
    <property type="entry name" value="Pur-cyt_permease"/>
</dbReference>
<feature type="transmembrane region" description="Helical" evidence="7">
    <location>
        <begin position="100"/>
        <end position="118"/>
    </location>
</feature>
<dbReference type="NCBIfam" id="TIGR00800">
    <property type="entry name" value="ncs1"/>
    <property type="match status" value="1"/>
</dbReference>
<dbReference type="Pfam" id="PF02133">
    <property type="entry name" value="Transp_cyt_pur"/>
    <property type="match status" value="1"/>
</dbReference>
<dbReference type="Proteomes" id="UP001610818">
    <property type="component" value="Unassembled WGS sequence"/>
</dbReference>
<dbReference type="EMBL" id="JBIRGQ010000005">
    <property type="protein sequence ID" value="MFH8548890.1"/>
    <property type="molecule type" value="Genomic_DNA"/>
</dbReference>
<dbReference type="InterPro" id="IPR045225">
    <property type="entry name" value="Uracil/uridine/allantoin_perm"/>
</dbReference>
<keyword evidence="4 7" id="KW-1133">Transmembrane helix</keyword>
<gene>
    <name evidence="8" type="ORF">ACH4F9_28130</name>
</gene>
<comment type="caution">
    <text evidence="8">The sequence shown here is derived from an EMBL/GenBank/DDBJ whole genome shotgun (WGS) entry which is preliminary data.</text>
</comment>
<keyword evidence="9" id="KW-1185">Reference proteome</keyword>
<comment type="subcellular location">
    <subcellularLocation>
        <location evidence="1">Membrane</location>
        <topology evidence="1">Multi-pass membrane protein</topology>
    </subcellularLocation>
</comment>
<evidence type="ECO:0000256" key="3">
    <source>
        <dbReference type="ARBA" id="ARBA00022692"/>
    </source>
</evidence>
<evidence type="ECO:0000256" key="2">
    <source>
        <dbReference type="ARBA" id="ARBA00008974"/>
    </source>
</evidence>
<sequence>MDFGPGAEPSSTSGAEPPSRPPSPPGASPQTVADDGRVELRPGAFPEHSRFANDDLKPIPLAERHWGTYNFAALWVGMAHNIPSWTLASGLVALGMDWRQAVFTIAAANVIVLLPMLLTGHAGPKYGIPFPVLARASFGLRGANLPALIRAAVACGWFGIQTWIGGQGIYVLLDKVFDGAWSDESRIGGYPWPLWLCFVLFWVLQLAIIYRGMEALRRFENWAAPFVLVGAVVLLVWIADKAGGFGPLLDQPSTLGWGADFWPVFFPALMGMIGFWSTLSLNIPDFTRFGKGQRAQVWGQTLGLPTTMTAFALLSVLVTSGSQAVYGEPIWEPVELAAKADNVFGLLYALLTVLVATVSVNIAANVVSPAYDLANLAPKLINFRTGALITGVVGVVIFPWKLIETPELYIFVWLGVVGGLLGTVAGILIADYWLVRRTVLDLADLYRPEGRYWYTGGWNLRAVAAFAVGGVLAVGGSHSAPGKGPFPEDGLIPPLKPLADYGWAIGLASALVVYVALMTAGRRAGWGGRRRAS</sequence>
<evidence type="ECO:0000256" key="4">
    <source>
        <dbReference type="ARBA" id="ARBA00022989"/>
    </source>
</evidence>
<feature type="transmembrane region" description="Helical" evidence="7">
    <location>
        <begin position="408"/>
        <end position="435"/>
    </location>
</feature>
<feature type="region of interest" description="Disordered" evidence="6">
    <location>
        <begin position="1"/>
        <end position="34"/>
    </location>
</feature>
<accession>A0ABW7QV71</accession>
<evidence type="ECO:0000256" key="1">
    <source>
        <dbReference type="ARBA" id="ARBA00004141"/>
    </source>
</evidence>